<evidence type="ECO:0000256" key="5">
    <source>
        <dbReference type="SAM" id="MobiDB-lite"/>
    </source>
</evidence>
<feature type="region of interest" description="Disordered" evidence="5">
    <location>
        <begin position="1"/>
        <end position="41"/>
    </location>
</feature>
<dbReference type="GO" id="GO:0016787">
    <property type="term" value="F:hydrolase activity"/>
    <property type="evidence" value="ECO:0007669"/>
    <property type="project" value="UniProtKB-KW"/>
</dbReference>
<dbReference type="EMBL" id="MU005772">
    <property type="protein sequence ID" value="KAF2708330.1"/>
    <property type="molecule type" value="Genomic_DNA"/>
</dbReference>
<feature type="coiled-coil region" evidence="4">
    <location>
        <begin position="696"/>
        <end position="733"/>
    </location>
</feature>
<evidence type="ECO:0000256" key="4">
    <source>
        <dbReference type="SAM" id="Coils"/>
    </source>
</evidence>
<dbReference type="Gene3D" id="3.40.50.300">
    <property type="entry name" value="P-loop containing nucleotide triphosphate hydrolases"/>
    <property type="match status" value="2"/>
</dbReference>
<evidence type="ECO:0000256" key="1">
    <source>
        <dbReference type="ARBA" id="ARBA00010171"/>
    </source>
</evidence>
<comment type="similarity">
    <text evidence="1">Belongs to the SMC family. SMC5 subfamily.</text>
</comment>
<keyword evidence="7" id="KW-0378">Hydrolase</keyword>
<dbReference type="GO" id="GO:0000724">
    <property type="term" value="P:double-strand break repair via homologous recombination"/>
    <property type="evidence" value="ECO:0007669"/>
    <property type="project" value="TreeGrafter"/>
</dbReference>
<dbReference type="AlphaFoldDB" id="A0A6G1K6D5"/>
<evidence type="ECO:0000313" key="7">
    <source>
        <dbReference type="EMBL" id="KAF2708330.1"/>
    </source>
</evidence>
<dbReference type="InterPro" id="IPR027417">
    <property type="entry name" value="P-loop_NTPase"/>
</dbReference>
<sequence length="1116" mass="126725">MPGLRIDGVARKRHRSHVESSNDNEDSGSGSDDSSSSKRMRVTGDASFEVGDYDDTVPSQDVHQPGAIVRVKLTNFVTYTAAEFHPGPSLNMVIGPNGTGKSTLVCAICLGLGWGTRELGRAKDVGEFVKHGCEKAEIEIELAAGKNHRKNPVVRRVIRKEGNKSIFFINGNPATQKAVTDLARSFSIQIDNLCQFLPQDRVVEFARLDPVSLLRETQRAAAPEQMIIWHDNLKKLRVTEKELEVQQTNHEKHLADLKKKQTATQEDVDRWNQRQGLLSMAKTLERCRPIIERVVLLKQLDDTKTELRASKREQRQLELEEQPARQAQEEMVAYRDEIDQIARTRTGHIEKAKRSADRIADDIKADQAKVASFQTDIESEMNSKRGGKQSIAKMEAEITRLEDLRQNKPVRLDDTSSARITELRSEISGIDRRQLEVNETMKTARRQVHEKTHEIKEKKAARDRLDTQSGKQASLLAKLSRDAAAGWAWIEANLDKLPLKGKVYGPPILGCTVTNLRMADAVESQLRPLDYTAITCETGEDAKLITDKLYGEMRLHQVSIRTAPQPISFYQSPVTRDELAGYGMEGWLLDYIRGPDPVLAMLCDNCSIHRTAVSSIQVSDQQHRALEDSPITNFIIGQDKHQISRRREYNVSSTRVTAIRKAQYFVDQPVNVEEIRRLDNAVKELEQGIKEEVGVYNSSKEVVHTLETDLKEKKEEMKRIQEDQEKKRKAINAWRALPGKIAEKQTEKESLVQTLATSTDRIRQIMEKIDKTTLEIARKTLEYTKAVVLLRQLLESLVEAEIRLAEANSEVEALEIDNQDIIRRVAAIRDRVRELDARKKAIVDKHNAVVKRTNADLGGNDLSEEEVQVVQRYTENPSLDDLEDEIETTNARLSMMADGNPNAIREFHKREEGIEALEEKLDDIREGLNTAKGQITEIRGQWEPELDALVAKISDGFSNNFQGIGCAGQVGVYKDDDFENWSIQIQVRFRENESLAFLDSHRQSGGERAVSTIFYLMALQDLARSPFRVVDEINQGMDPRNERMVHERMVDIACRERTSQYFLITPKLLSNLKFHPKMKVHCIASGEHMPDQYKKLDFQQLADLAVRIRRQQAVAV</sequence>
<dbReference type="GO" id="GO:0005634">
    <property type="term" value="C:nucleus"/>
    <property type="evidence" value="ECO:0007669"/>
    <property type="project" value="TreeGrafter"/>
</dbReference>
<dbReference type="InterPro" id="IPR003395">
    <property type="entry name" value="RecF/RecN/SMC_N"/>
</dbReference>
<feature type="domain" description="RecF/RecN/SMC N-terminal" evidence="6">
    <location>
        <begin position="68"/>
        <end position="1065"/>
    </location>
</feature>
<dbReference type="SUPFAM" id="SSF52540">
    <property type="entry name" value="P-loop containing nucleoside triphosphate hydrolases"/>
    <property type="match status" value="2"/>
</dbReference>
<evidence type="ECO:0000256" key="3">
    <source>
        <dbReference type="ARBA" id="ARBA00023054"/>
    </source>
</evidence>
<reference evidence="7" key="1">
    <citation type="journal article" date="2020" name="Stud. Mycol.">
        <title>101 Dothideomycetes genomes: a test case for predicting lifestyles and emergence of pathogens.</title>
        <authorList>
            <person name="Haridas S."/>
            <person name="Albert R."/>
            <person name="Binder M."/>
            <person name="Bloem J."/>
            <person name="Labutti K."/>
            <person name="Salamov A."/>
            <person name="Andreopoulos B."/>
            <person name="Baker S."/>
            <person name="Barry K."/>
            <person name="Bills G."/>
            <person name="Bluhm B."/>
            <person name="Cannon C."/>
            <person name="Castanera R."/>
            <person name="Culley D."/>
            <person name="Daum C."/>
            <person name="Ezra D."/>
            <person name="Gonzalez J."/>
            <person name="Henrissat B."/>
            <person name="Kuo A."/>
            <person name="Liang C."/>
            <person name="Lipzen A."/>
            <person name="Lutzoni F."/>
            <person name="Magnuson J."/>
            <person name="Mondo S."/>
            <person name="Nolan M."/>
            <person name="Ohm R."/>
            <person name="Pangilinan J."/>
            <person name="Park H.-J."/>
            <person name="Ramirez L."/>
            <person name="Alfaro M."/>
            <person name="Sun H."/>
            <person name="Tritt A."/>
            <person name="Yoshinaga Y."/>
            <person name="Zwiers L.-H."/>
            <person name="Turgeon B."/>
            <person name="Goodwin S."/>
            <person name="Spatafora J."/>
            <person name="Crous P."/>
            <person name="Grigoriev I."/>
        </authorList>
    </citation>
    <scope>NUCLEOTIDE SEQUENCE</scope>
    <source>
        <strain evidence="7">CBS 279.74</strain>
    </source>
</reference>
<dbReference type="PANTHER" id="PTHR45916">
    <property type="entry name" value="STRUCTURAL MAINTENANCE OF CHROMOSOMES PROTEIN 5"/>
    <property type="match status" value="1"/>
</dbReference>
<feature type="coiled-coil region" evidence="4">
    <location>
        <begin position="790"/>
        <end position="831"/>
    </location>
</feature>
<proteinExistence type="inferred from homology"/>
<organism evidence="7 8">
    <name type="scientific">Pleomassaria siparia CBS 279.74</name>
    <dbReference type="NCBI Taxonomy" id="1314801"/>
    <lineage>
        <taxon>Eukaryota</taxon>
        <taxon>Fungi</taxon>
        <taxon>Dikarya</taxon>
        <taxon>Ascomycota</taxon>
        <taxon>Pezizomycotina</taxon>
        <taxon>Dothideomycetes</taxon>
        <taxon>Pleosporomycetidae</taxon>
        <taxon>Pleosporales</taxon>
        <taxon>Pleomassariaceae</taxon>
        <taxon>Pleomassaria</taxon>
    </lineage>
</organism>
<protein>
    <recommendedName>
        <fullName evidence="2">Structural maintenance of chromosomes protein 5</fullName>
    </recommendedName>
</protein>
<dbReference type="Pfam" id="PF02463">
    <property type="entry name" value="SMC_N"/>
    <property type="match status" value="1"/>
</dbReference>
<evidence type="ECO:0000313" key="8">
    <source>
        <dbReference type="Proteomes" id="UP000799428"/>
    </source>
</evidence>
<gene>
    <name evidence="7" type="ORF">K504DRAFT_456346</name>
</gene>
<feature type="coiled-coil region" evidence="4">
    <location>
        <begin position="240"/>
        <end position="344"/>
    </location>
</feature>
<evidence type="ECO:0000259" key="6">
    <source>
        <dbReference type="Pfam" id="PF02463"/>
    </source>
</evidence>
<keyword evidence="8" id="KW-1185">Reference proteome</keyword>
<dbReference type="OrthoDB" id="10254973at2759"/>
<dbReference type="PANTHER" id="PTHR45916:SF1">
    <property type="entry name" value="STRUCTURAL MAINTENANCE OF CHROMOSOMES PROTEIN 5"/>
    <property type="match status" value="1"/>
</dbReference>
<accession>A0A6G1K6D5</accession>
<evidence type="ECO:0000256" key="2">
    <source>
        <dbReference type="ARBA" id="ARBA00018687"/>
    </source>
</evidence>
<name>A0A6G1K6D5_9PLEO</name>
<dbReference type="Proteomes" id="UP000799428">
    <property type="component" value="Unassembled WGS sequence"/>
</dbReference>
<dbReference type="GO" id="GO:0003697">
    <property type="term" value="F:single-stranded DNA binding"/>
    <property type="evidence" value="ECO:0007669"/>
    <property type="project" value="TreeGrafter"/>
</dbReference>
<keyword evidence="3 4" id="KW-0175">Coiled coil</keyword>
<dbReference type="GO" id="GO:0030915">
    <property type="term" value="C:Smc5-Smc6 complex"/>
    <property type="evidence" value="ECO:0007669"/>
    <property type="project" value="TreeGrafter"/>
</dbReference>